<keyword evidence="2" id="KW-1185">Reference proteome</keyword>
<evidence type="ECO:0000313" key="2">
    <source>
        <dbReference type="Proteomes" id="UP001430953"/>
    </source>
</evidence>
<dbReference type="EMBL" id="JADYXP020000022">
    <property type="protein sequence ID" value="KAL0102634.1"/>
    <property type="molecule type" value="Genomic_DNA"/>
</dbReference>
<dbReference type="Proteomes" id="UP001430953">
    <property type="component" value="Unassembled WGS sequence"/>
</dbReference>
<name>A0AAW2EJW7_9HYME</name>
<gene>
    <name evidence="1" type="ORF">PUN28_018131</name>
</gene>
<comment type="caution">
    <text evidence="1">The sequence shown here is derived from an EMBL/GenBank/DDBJ whole genome shotgun (WGS) entry which is preliminary data.</text>
</comment>
<sequence>MTRAHTRLHKRGRVAFSSFPFHPYHDILSTIVTRSRWRCTRIRYNRSFIFPSPFLAPFLT</sequence>
<reference evidence="1 2" key="1">
    <citation type="submission" date="2023-03" db="EMBL/GenBank/DDBJ databases">
        <title>High recombination rates correlate with genetic variation in Cardiocondyla obscurior ants.</title>
        <authorList>
            <person name="Errbii M."/>
        </authorList>
    </citation>
    <scope>NUCLEOTIDE SEQUENCE [LARGE SCALE GENOMIC DNA]</scope>
    <source>
        <strain evidence="1">Alpha-2009</strain>
        <tissue evidence="1">Whole body</tissue>
    </source>
</reference>
<protein>
    <submittedName>
        <fullName evidence="1">Uncharacterized protein</fullName>
    </submittedName>
</protein>
<evidence type="ECO:0000313" key="1">
    <source>
        <dbReference type="EMBL" id="KAL0102634.1"/>
    </source>
</evidence>
<proteinExistence type="predicted"/>
<organism evidence="1 2">
    <name type="scientific">Cardiocondyla obscurior</name>
    <dbReference type="NCBI Taxonomy" id="286306"/>
    <lineage>
        <taxon>Eukaryota</taxon>
        <taxon>Metazoa</taxon>
        <taxon>Ecdysozoa</taxon>
        <taxon>Arthropoda</taxon>
        <taxon>Hexapoda</taxon>
        <taxon>Insecta</taxon>
        <taxon>Pterygota</taxon>
        <taxon>Neoptera</taxon>
        <taxon>Endopterygota</taxon>
        <taxon>Hymenoptera</taxon>
        <taxon>Apocrita</taxon>
        <taxon>Aculeata</taxon>
        <taxon>Formicoidea</taxon>
        <taxon>Formicidae</taxon>
        <taxon>Myrmicinae</taxon>
        <taxon>Cardiocondyla</taxon>
    </lineage>
</organism>
<dbReference type="AlphaFoldDB" id="A0AAW2EJW7"/>
<accession>A0AAW2EJW7</accession>